<evidence type="ECO:0000256" key="1">
    <source>
        <dbReference type="ARBA" id="ARBA00001974"/>
    </source>
</evidence>
<evidence type="ECO:0000256" key="3">
    <source>
        <dbReference type="ARBA" id="ARBA00022630"/>
    </source>
</evidence>
<dbReference type="Gene3D" id="3.30.43.10">
    <property type="entry name" value="Uridine Diphospho-n-acetylenolpyruvylglucosamine Reductase, domain 2"/>
    <property type="match status" value="1"/>
</dbReference>
<dbReference type="InterPro" id="IPR016169">
    <property type="entry name" value="FAD-bd_PCMH_sub2"/>
</dbReference>
<dbReference type="STRING" id="576137.A0A1L7XIY1"/>
<dbReference type="InterPro" id="IPR036318">
    <property type="entry name" value="FAD-bd_PCMH-like_sf"/>
</dbReference>
<dbReference type="Proteomes" id="UP000184330">
    <property type="component" value="Unassembled WGS sequence"/>
</dbReference>
<dbReference type="InterPro" id="IPR006094">
    <property type="entry name" value="Oxid_FAD_bind_N"/>
</dbReference>
<organism evidence="7 8">
    <name type="scientific">Phialocephala subalpina</name>
    <dbReference type="NCBI Taxonomy" id="576137"/>
    <lineage>
        <taxon>Eukaryota</taxon>
        <taxon>Fungi</taxon>
        <taxon>Dikarya</taxon>
        <taxon>Ascomycota</taxon>
        <taxon>Pezizomycotina</taxon>
        <taxon>Leotiomycetes</taxon>
        <taxon>Helotiales</taxon>
        <taxon>Mollisiaceae</taxon>
        <taxon>Phialocephala</taxon>
        <taxon>Phialocephala fortinii species complex</taxon>
    </lineage>
</organism>
<dbReference type="Pfam" id="PF08031">
    <property type="entry name" value="BBE"/>
    <property type="match status" value="1"/>
</dbReference>
<dbReference type="GO" id="GO:0071949">
    <property type="term" value="F:FAD binding"/>
    <property type="evidence" value="ECO:0007669"/>
    <property type="project" value="InterPro"/>
</dbReference>
<keyword evidence="3" id="KW-0285">Flavoprotein</keyword>
<dbReference type="EMBL" id="FJOG01000028">
    <property type="protein sequence ID" value="CZR64917.1"/>
    <property type="molecule type" value="Genomic_DNA"/>
</dbReference>
<evidence type="ECO:0000256" key="5">
    <source>
        <dbReference type="ARBA" id="ARBA00023002"/>
    </source>
</evidence>
<evidence type="ECO:0000259" key="6">
    <source>
        <dbReference type="PROSITE" id="PS51387"/>
    </source>
</evidence>
<proteinExistence type="inferred from homology"/>
<comment type="similarity">
    <text evidence="2">Belongs to the oxygen-dependent FAD-linked oxidoreductase family.</text>
</comment>
<evidence type="ECO:0000313" key="7">
    <source>
        <dbReference type="EMBL" id="CZR64917.1"/>
    </source>
</evidence>
<evidence type="ECO:0000256" key="2">
    <source>
        <dbReference type="ARBA" id="ARBA00005466"/>
    </source>
</evidence>
<evidence type="ECO:0000256" key="4">
    <source>
        <dbReference type="ARBA" id="ARBA00022827"/>
    </source>
</evidence>
<dbReference type="PANTHER" id="PTHR42973:SF39">
    <property type="entry name" value="FAD-BINDING PCMH-TYPE DOMAIN-CONTAINING PROTEIN"/>
    <property type="match status" value="1"/>
</dbReference>
<dbReference type="InterPro" id="IPR016166">
    <property type="entry name" value="FAD-bd_PCMH"/>
</dbReference>
<comment type="cofactor">
    <cofactor evidence="1">
        <name>FAD</name>
        <dbReference type="ChEBI" id="CHEBI:57692"/>
    </cofactor>
</comment>
<keyword evidence="5" id="KW-0560">Oxidoreductase</keyword>
<dbReference type="OrthoDB" id="415825at2759"/>
<keyword evidence="4" id="KW-0274">FAD</keyword>
<accession>A0A1L7XIY1</accession>
<evidence type="ECO:0000313" key="8">
    <source>
        <dbReference type="Proteomes" id="UP000184330"/>
    </source>
</evidence>
<dbReference type="SUPFAM" id="SSF56176">
    <property type="entry name" value="FAD-binding/transporter-associated domain-like"/>
    <property type="match status" value="1"/>
</dbReference>
<sequence length="473" mass="50740">MSVISSQQVDELKASLSTSALVLTPESEGYDEGIKRWASSAEKPAALAVFPTSAEDVSKILQFSTANSLDLAVCGGGHSTGGSSSTDGGISINLSKMRKCVVDVESKTVSIEGGALWKVVDEALGKHGLAAVGGTVNHTGVGGLTLGGGYGWLTPKYGLTIDNLLSVELVLATGEIVTASATQNTDLFWAARGAGSGFGVATNFVFQAHEQKNHVWGGMMLFPPSQLREVFEASNFLTESDKEGKSAHGVGFVSPPPTFDALVAVMVVYNGPEEDGRKFCEPLLSLKPLVEHTSSMPYEKVNGMVNDLMPFGLRRSMKGSACLFPISIPLAEEAFQDYLKFKTSVPDAAGTMVLFEPISPRKILEVPQTATAFANRGKYFNVLFSSTWTQKENDEVCREWGREMAKKMDEFLRKGMAAEGGSWGGDGVGQYANYDSFSEKGEVMFGVNFPRLKELKRRYDPGNVFGKGLNLLG</sequence>
<dbReference type="InterPro" id="IPR016167">
    <property type="entry name" value="FAD-bd_PCMH_sub1"/>
</dbReference>
<dbReference type="Gene3D" id="3.40.462.20">
    <property type="match status" value="1"/>
</dbReference>
<dbReference type="PROSITE" id="PS51387">
    <property type="entry name" value="FAD_PCMH"/>
    <property type="match status" value="1"/>
</dbReference>
<dbReference type="Pfam" id="PF01565">
    <property type="entry name" value="FAD_binding_4"/>
    <property type="match status" value="1"/>
</dbReference>
<gene>
    <name evidence="7" type="ORF">PAC_14817</name>
</gene>
<dbReference type="InterPro" id="IPR012951">
    <property type="entry name" value="BBE"/>
</dbReference>
<keyword evidence="8" id="KW-1185">Reference proteome</keyword>
<feature type="domain" description="FAD-binding PCMH-type" evidence="6">
    <location>
        <begin position="40"/>
        <end position="211"/>
    </location>
</feature>
<dbReference type="InterPro" id="IPR050416">
    <property type="entry name" value="FAD-linked_Oxidoreductase"/>
</dbReference>
<dbReference type="PANTHER" id="PTHR42973">
    <property type="entry name" value="BINDING OXIDOREDUCTASE, PUTATIVE (AFU_ORTHOLOGUE AFUA_1G17690)-RELATED"/>
    <property type="match status" value="1"/>
</dbReference>
<name>A0A1L7XIY1_9HELO</name>
<dbReference type="AlphaFoldDB" id="A0A1L7XIY1"/>
<reference evidence="7 8" key="1">
    <citation type="submission" date="2016-03" db="EMBL/GenBank/DDBJ databases">
        <authorList>
            <person name="Ploux O."/>
        </authorList>
    </citation>
    <scope>NUCLEOTIDE SEQUENCE [LARGE SCALE GENOMIC DNA]</scope>
    <source>
        <strain evidence="7 8">UAMH 11012</strain>
    </source>
</reference>
<dbReference type="Gene3D" id="3.30.465.10">
    <property type="match status" value="1"/>
</dbReference>
<protein>
    <submittedName>
        <fullName evidence="7">Related to 6-hydroxy-D-nicotine oxidase</fullName>
    </submittedName>
</protein>
<dbReference type="GO" id="GO:0016491">
    <property type="term" value="F:oxidoreductase activity"/>
    <property type="evidence" value="ECO:0007669"/>
    <property type="project" value="UniProtKB-KW"/>
</dbReference>